<evidence type="ECO:0000313" key="2">
    <source>
        <dbReference type="EMBL" id="MQM15618.1"/>
    </source>
</evidence>
<dbReference type="EMBL" id="NMUH01006607">
    <property type="protein sequence ID" value="MQM15618.1"/>
    <property type="molecule type" value="Genomic_DNA"/>
</dbReference>
<comment type="caution">
    <text evidence="2">The sequence shown here is derived from an EMBL/GenBank/DDBJ whole genome shotgun (WGS) entry which is preliminary data.</text>
</comment>
<keyword evidence="3" id="KW-1185">Reference proteome</keyword>
<accession>A0A843X8J3</accession>
<evidence type="ECO:0000313" key="3">
    <source>
        <dbReference type="Proteomes" id="UP000652761"/>
    </source>
</evidence>
<dbReference type="Proteomes" id="UP000652761">
    <property type="component" value="Unassembled WGS sequence"/>
</dbReference>
<protein>
    <submittedName>
        <fullName evidence="2">Uncharacterized protein</fullName>
    </submittedName>
</protein>
<sequence>MLPWSVFYKVVGRLIAEGESVAAKYMGRTFCALQLKPMVSSNASLQVAKEGYNIKMGRRKRFTVVDSKEDREGSPKKKTGPSCDTDAKKAKKKIMKEVYDGEPKMLDTLIFQEHVFVGCDSINAFK</sequence>
<feature type="compositionally biased region" description="Basic and acidic residues" evidence="1">
    <location>
        <begin position="66"/>
        <end position="75"/>
    </location>
</feature>
<gene>
    <name evidence="2" type="ORF">Taro_048566</name>
</gene>
<proteinExistence type="predicted"/>
<evidence type="ECO:0000256" key="1">
    <source>
        <dbReference type="SAM" id="MobiDB-lite"/>
    </source>
</evidence>
<dbReference type="AlphaFoldDB" id="A0A843X8J3"/>
<feature type="region of interest" description="Disordered" evidence="1">
    <location>
        <begin position="64"/>
        <end position="86"/>
    </location>
</feature>
<name>A0A843X8J3_COLES</name>
<reference evidence="2" key="1">
    <citation type="submission" date="2017-07" db="EMBL/GenBank/DDBJ databases">
        <title>Taro Niue Genome Assembly and Annotation.</title>
        <authorList>
            <person name="Atibalentja N."/>
            <person name="Keating K."/>
            <person name="Fields C.J."/>
        </authorList>
    </citation>
    <scope>NUCLEOTIDE SEQUENCE</scope>
    <source>
        <strain evidence="2">Niue_2</strain>
        <tissue evidence="2">Leaf</tissue>
    </source>
</reference>
<organism evidence="2 3">
    <name type="scientific">Colocasia esculenta</name>
    <name type="common">Wild taro</name>
    <name type="synonym">Arum esculentum</name>
    <dbReference type="NCBI Taxonomy" id="4460"/>
    <lineage>
        <taxon>Eukaryota</taxon>
        <taxon>Viridiplantae</taxon>
        <taxon>Streptophyta</taxon>
        <taxon>Embryophyta</taxon>
        <taxon>Tracheophyta</taxon>
        <taxon>Spermatophyta</taxon>
        <taxon>Magnoliopsida</taxon>
        <taxon>Liliopsida</taxon>
        <taxon>Araceae</taxon>
        <taxon>Aroideae</taxon>
        <taxon>Colocasieae</taxon>
        <taxon>Colocasia</taxon>
    </lineage>
</organism>
<feature type="non-terminal residue" evidence="2">
    <location>
        <position position="126"/>
    </location>
</feature>